<dbReference type="EMBL" id="CP068053">
    <property type="protein sequence ID" value="QQS98474.1"/>
    <property type="molecule type" value="Genomic_DNA"/>
</dbReference>
<keyword evidence="2" id="KW-1185">Reference proteome</keyword>
<gene>
    <name evidence="1" type="ORF">I6J18_11910</name>
</gene>
<proteinExistence type="predicted"/>
<evidence type="ECO:0000313" key="2">
    <source>
        <dbReference type="Proteomes" id="UP000595254"/>
    </source>
</evidence>
<dbReference type="KEGG" id="ppsr:I6J18_11910"/>
<protein>
    <submittedName>
        <fullName evidence="1">Hydrolase</fullName>
    </submittedName>
</protein>
<name>A0A974NIL7_PERPY</name>
<evidence type="ECO:0000313" key="1">
    <source>
        <dbReference type="EMBL" id="QQS98474.1"/>
    </source>
</evidence>
<dbReference type="RefSeq" id="WP_201647497.1">
    <property type="nucleotide sequence ID" value="NZ_CP068053.1"/>
</dbReference>
<dbReference type="GO" id="GO:0016787">
    <property type="term" value="F:hydrolase activity"/>
    <property type="evidence" value="ECO:0007669"/>
    <property type="project" value="UniProtKB-KW"/>
</dbReference>
<sequence>MMNSEKQAYFVDLVSGDILEKPLIEENPNFRIYATEEELADLKLQLEKSHTADLQAHIRSLIPYVPYHKDKPNDQYDASLKHIYAIIYQYGDEEARRFIDEIGILEDNKFEGDEDIKKMK</sequence>
<reference evidence="1 2" key="1">
    <citation type="submission" date="2021-01" db="EMBL/GenBank/DDBJ databases">
        <title>FDA dAtabase for Regulatory Grade micrObial Sequences (FDA-ARGOS): Supporting development and validation of Infectious Disease Dx tests.</title>
        <authorList>
            <person name="Nelson B."/>
            <person name="Plummer A."/>
            <person name="Tallon L."/>
            <person name="Sadzewicz L."/>
            <person name="Zhao X."/>
            <person name="Boylan J."/>
            <person name="Ott S."/>
            <person name="Bowen H."/>
            <person name="Vavikolanu K."/>
            <person name="Mehta A."/>
            <person name="Aluvathingal J."/>
            <person name="Nadendla S."/>
            <person name="Myers T."/>
            <person name="Yan Y."/>
            <person name="Sichtig H."/>
        </authorList>
    </citation>
    <scope>NUCLEOTIDE SEQUENCE [LARGE SCALE GENOMIC DNA]</scope>
    <source>
        <strain evidence="1 2">FDAARGOS_1161</strain>
    </source>
</reference>
<organism evidence="1 2">
    <name type="scientific">Peribacillus psychrosaccharolyticus</name>
    <name type="common">Bacillus psychrosaccharolyticus</name>
    <dbReference type="NCBI Taxonomy" id="1407"/>
    <lineage>
        <taxon>Bacteria</taxon>
        <taxon>Bacillati</taxon>
        <taxon>Bacillota</taxon>
        <taxon>Bacilli</taxon>
        <taxon>Bacillales</taxon>
        <taxon>Bacillaceae</taxon>
        <taxon>Peribacillus</taxon>
    </lineage>
</organism>
<dbReference type="AlphaFoldDB" id="A0A974NIL7"/>
<keyword evidence="1" id="KW-0378">Hydrolase</keyword>
<accession>A0A974NIL7</accession>
<dbReference type="Proteomes" id="UP000595254">
    <property type="component" value="Chromosome"/>
</dbReference>